<organism evidence="1 2">
    <name type="scientific">Mya arenaria</name>
    <name type="common">Soft-shell clam</name>
    <dbReference type="NCBI Taxonomy" id="6604"/>
    <lineage>
        <taxon>Eukaryota</taxon>
        <taxon>Metazoa</taxon>
        <taxon>Spiralia</taxon>
        <taxon>Lophotrochozoa</taxon>
        <taxon>Mollusca</taxon>
        <taxon>Bivalvia</taxon>
        <taxon>Autobranchia</taxon>
        <taxon>Heteroconchia</taxon>
        <taxon>Euheterodonta</taxon>
        <taxon>Imparidentia</taxon>
        <taxon>Neoheterodontei</taxon>
        <taxon>Myida</taxon>
        <taxon>Myoidea</taxon>
        <taxon>Myidae</taxon>
        <taxon>Mya</taxon>
    </lineage>
</organism>
<evidence type="ECO:0000313" key="2">
    <source>
        <dbReference type="Proteomes" id="UP001164746"/>
    </source>
</evidence>
<dbReference type="InterPro" id="IPR009836">
    <property type="entry name" value="GRDP-like"/>
</dbReference>
<dbReference type="PANTHER" id="PTHR34365">
    <property type="entry name" value="ENOLASE (DUF1399)"/>
    <property type="match status" value="1"/>
</dbReference>
<proteinExistence type="predicted"/>
<reference evidence="1" key="1">
    <citation type="submission" date="2022-11" db="EMBL/GenBank/DDBJ databases">
        <title>Centuries of genome instability and evolution in soft-shell clam transmissible cancer (bioRxiv).</title>
        <authorList>
            <person name="Hart S.F.M."/>
            <person name="Yonemitsu M.A."/>
            <person name="Giersch R.M."/>
            <person name="Beal B.F."/>
            <person name="Arriagada G."/>
            <person name="Davis B.W."/>
            <person name="Ostrander E.A."/>
            <person name="Goff S.P."/>
            <person name="Metzger M.J."/>
        </authorList>
    </citation>
    <scope>NUCLEOTIDE SEQUENCE</scope>
    <source>
        <strain evidence="1">MELC-2E11</strain>
        <tissue evidence="1">Siphon/mantle</tissue>
    </source>
</reference>
<accession>A0ABY7FSI6</accession>
<dbReference type="PANTHER" id="PTHR34365:SF7">
    <property type="entry name" value="GLYCINE-RICH DOMAIN-CONTAINING PROTEIN 1"/>
    <property type="match status" value="1"/>
</dbReference>
<protein>
    <submittedName>
        <fullName evidence="1">GRDP2-like protein</fullName>
    </submittedName>
</protein>
<name>A0ABY7FSI6_MYAAR</name>
<dbReference type="EMBL" id="CP111025">
    <property type="protein sequence ID" value="WAR25188.1"/>
    <property type="molecule type" value="Genomic_DNA"/>
</dbReference>
<keyword evidence="2" id="KW-1185">Reference proteome</keyword>
<evidence type="ECO:0000313" key="1">
    <source>
        <dbReference type="EMBL" id="WAR25188.1"/>
    </source>
</evidence>
<dbReference type="Pfam" id="PF07173">
    <property type="entry name" value="GRDP-like"/>
    <property type="match status" value="1"/>
</dbReference>
<dbReference type="Proteomes" id="UP001164746">
    <property type="component" value="Chromosome 14"/>
</dbReference>
<gene>
    <name evidence="1" type="ORF">MAR_010892</name>
</gene>
<sequence>MDQIEEARKLHFSVDLVSQAHNHLEFLCAIDRATSLRNVANLRRALYRYERYWLPLAADHPGKQLSGPLDVEWMWHCHMLSPKKYIDDCKAVCGSVVDHTLKNKWQFGTDQKRATSLWSEKYPDEPFHPSYKAPFDESKLESFSSKISYDIIAAASRQGVFFYQVSLPHYQDTLYLQDSLQRYKQFLYLRTKVNGFITPCFDQDLMWHSHQVNPLAYAADTKRIVGFVFNHDDSTNDRTEGSDLVTCHKSTSEEWQSLFDEPFASYGAMYRGYPYAGYFYDLSSNDLISMSSKDFQIQFDQFKLTDVDAGISINDCVLEITTDRPETNKHVFETALPSQTKQNDFISWAPDSVILPITTEKERSLLISLKKKTKFLLFGTKYEQLTTGVIDIASLVKNGLSKEETNFDCNVDMRSAQLELQGSIRNIQPNTCKLVIQAGEFKSSVVPETVRQSWGPMPLERLPTGRPNECREAIHTLLDGDGKTLFTVRVLQSSPLTLSCVRVLYEDKPVAFASLTHLDQLPLTSQVSSSRPCLNPREDDGDSISYGTMQIKFFHLTKEVTESVTLQYSRSSPVKRFKLQSVDIDLETGSLSIDASTAEVGEHIALAFSVGLMHVLCTSRPKDWNEGAQFPSPFSDISLVKSCGLYNHAPTGQFVISQFGEKHAALCGGGKIDCSKRWEQLAK</sequence>